<gene>
    <name evidence="3" type="ORF">OPDIPICF_02361</name>
</gene>
<sequence>MKFVLSASFTPVREIPQLAIEADLCGWSGISFSDHVVHPQKLALTQYPYTDDGERRWDAFTEWPDPMVMIGALSTITKNIEFMNNVFVLPMRNPLLVAKSVSTAAVLSNNRVNLCIGVGWSKDEYVLLEQDFHTRGKRCNEAIEILRKLFQGGWVSHDGPFYPFDTLEMTPVPEKPVPIWVGGMSDAALRRAALLGDGWVSDLQSSADILASIAKIQALREETGITRPFAVMATPNDAFMPEQYAALKEGGVTHIMTQPWFFYHKQPFSTEARLDAVRQYASDVIAKCGD</sequence>
<dbReference type="Proteomes" id="UP000441399">
    <property type="component" value="Unassembled WGS sequence"/>
</dbReference>
<dbReference type="PANTHER" id="PTHR43244:SF1">
    <property type="entry name" value="5,10-METHYLENETETRAHYDROMETHANOPTERIN REDUCTASE"/>
    <property type="match status" value="1"/>
</dbReference>
<evidence type="ECO:0000259" key="2">
    <source>
        <dbReference type="Pfam" id="PF00296"/>
    </source>
</evidence>
<organism evidence="3 4">
    <name type="scientific">BD1-7 clade bacterium</name>
    <dbReference type="NCBI Taxonomy" id="2029982"/>
    <lineage>
        <taxon>Bacteria</taxon>
        <taxon>Pseudomonadati</taxon>
        <taxon>Pseudomonadota</taxon>
        <taxon>Gammaproteobacteria</taxon>
        <taxon>Cellvibrionales</taxon>
        <taxon>Spongiibacteraceae</taxon>
        <taxon>BD1-7 clade</taxon>
    </lineage>
</organism>
<dbReference type="NCBIfam" id="TIGR03619">
    <property type="entry name" value="F420_Rv2161c"/>
    <property type="match status" value="1"/>
</dbReference>
<name>A0A5S9QM68_9GAMM</name>
<proteinExistence type="predicted"/>
<dbReference type="Pfam" id="PF00296">
    <property type="entry name" value="Bac_luciferase"/>
    <property type="match status" value="1"/>
</dbReference>
<reference evidence="3 4" key="1">
    <citation type="submission" date="2019-11" db="EMBL/GenBank/DDBJ databases">
        <authorList>
            <person name="Holert J."/>
        </authorList>
    </citation>
    <scope>NUCLEOTIDE SEQUENCE [LARGE SCALE GENOMIC DNA]</scope>
    <source>
        <strain evidence="3">SB11_3</strain>
    </source>
</reference>
<evidence type="ECO:0000313" key="3">
    <source>
        <dbReference type="EMBL" id="CAA0120084.1"/>
    </source>
</evidence>
<dbReference type="InterPro" id="IPR036661">
    <property type="entry name" value="Luciferase-like_sf"/>
</dbReference>
<feature type="domain" description="Luciferase-like" evidence="2">
    <location>
        <begin position="11"/>
        <end position="234"/>
    </location>
</feature>
<dbReference type="OrthoDB" id="7054686at2"/>
<dbReference type="SUPFAM" id="SSF51679">
    <property type="entry name" value="Bacterial luciferase-like"/>
    <property type="match status" value="1"/>
</dbReference>
<dbReference type="Gene3D" id="3.20.20.30">
    <property type="entry name" value="Luciferase-like domain"/>
    <property type="match status" value="1"/>
</dbReference>
<dbReference type="EMBL" id="CACSIO010000034">
    <property type="protein sequence ID" value="CAA0120084.1"/>
    <property type="molecule type" value="Genomic_DNA"/>
</dbReference>
<keyword evidence="1" id="KW-0560">Oxidoreductase</keyword>
<dbReference type="InterPro" id="IPR011251">
    <property type="entry name" value="Luciferase-like_dom"/>
</dbReference>
<dbReference type="GO" id="GO:0016705">
    <property type="term" value="F:oxidoreductase activity, acting on paired donors, with incorporation or reduction of molecular oxygen"/>
    <property type="evidence" value="ECO:0007669"/>
    <property type="project" value="InterPro"/>
</dbReference>
<keyword evidence="4" id="KW-1185">Reference proteome</keyword>
<dbReference type="PANTHER" id="PTHR43244">
    <property type="match status" value="1"/>
</dbReference>
<evidence type="ECO:0000256" key="1">
    <source>
        <dbReference type="ARBA" id="ARBA00023002"/>
    </source>
</evidence>
<evidence type="ECO:0000313" key="4">
    <source>
        <dbReference type="Proteomes" id="UP000441399"/>
    </source>
</evidence>
<accession>A0A5S9QM68</accession>
<protein>
    <recommendedName>
        <fullName evidence="2">Luciferase-like domain-containing protein</fullName>
    </recommendedName>
</protein>
<dbReference type="AlphaFoldDB" id="A0A5S9QM68"/>
<dbReference type="InterPro" id="IPR019921">
    <property type="entry name" value="Lucif-like_OxRdtase_Rv2161c"/>
</dbReference>
<dbReference type="InterPro" id="IPR050564">
    <property type="entry name" value="F420-G6PD/mer"/>
</dbReference>